<evidence type="ECO:0000313" key="8">
    <source>
        <dbReference type="EMBL" id="MEA5441621.1"/>
    </source>
</evidence>
<dbReference type="InterPro" id="IPR001727">
    <property type="entry name" value="GDT1-like"/>
</dbReference>
<feature type="region of interest" description="Disordered" evidence="7">
    <location>
        <begin position="1"/>
        <end position="21"/>
    </location>
</feature>
<comment type="similarity">
    <text evidence="2 6">Belongs to the GDT1 family.</text>
</comment>
<dbReference type="EMBL" id="JAYGHY010000006">
    <property type="protein sequence ID" value="MEA5441621.1"/>
    <property type="molecule type" value="Genomic_DNA"/>
</dbReference>
<proteinExistence type="inferred from homology"/>
<evidence type="ECO:0000256" key="3">
    <source>
        <dbReference type="ARBA" id="ARBA00022692"/>
    </source>
</evidence>
<evidence type="ECO:0000256" key="2">
    <source>
        <dbReference type="ARBA" id="ARBA00009190"/>
    </source>
</evidence>
<accession>A0ABU5SSV9</accession>
<keyword evidence="3 6" id="KW-0812">Transmembrane</keyword>
<keyword evidence="9" id="KW-1185">Reference proteome</keyword>
<keyword evidence="5 6" id="KW-0472">Membrane</keyword>
<evidence type="ECO:0000256" key="4">
    <source>
        <dbReference type="ARBA" id="ARBA00022989"/>
    </source>
</evidence>
<reference evidence="8 9" key="1">
    <citation type="submission" date="2023-12" db="EMBL/GenBank/DDBJ databases">
        <title>Baltic Sea Cyanobacteria.</title>
        <authorList>
            <person name="Delbaje E."/>
            <person name="Fewer D.P."/>
            <person name="Shishido T.K."/>
        </authorList>
    </citation>
    <scope>NUCLEOTIDE SEQUENCE [LARGE SCALE GENOMIC DNA]</scope>
    <source>
        <strain evidence="8 9">UHCC 0281</strain>
    </source>
</reference>
<organism evidence="8 9">
    <name type="scientific">Cyanobium gracile UHCC 0281</name>
    <dbReference type="NCBI Taxonomy" id="3110309"/>
    <lineage>
        <taxon>Bacteria</taxon>
        <taxon>Bacillati</taxon>
        <taxon>Cyanobacteriota</taxon>
        <taxon>Cyanophyceae</taxon>
        <taxon>Synechococcales</taxon>
        <taxon>Prochlorococcaceae</taxon>
        <taxon>Cyanobium</taxon>
    </lineage>
</organism>
<keyword evidence="4 6" id="KW-1133">Transmembrane helix</keyword>
<sequence>MSSAPDAPDHPIPAPEPTDTPADTSWITVFLSTATTVFLAELGDKTQLAALLLSAQSGRPFTVFVGASLALICSSLVGVLLGRWLSTVMPAHQLERSAGVLMVALGLWLGRQAVLHLAPLHLLTS</sequence>
<evidence type="ECO:0000256" key="7">
    <source>
        <dbReference type="SAM" id="MobiDB-lite"/>
    </source>
</evidence>
<name>A0ABU5SSV9_9CYAN</name>
<dbReference type="PANTHER" id="PTHR12608">
    <property type="entry name" value="TRANSMEMBRANE PROTEIN HTP-1 RELATED"/>
    <property type="match status" value="1"/>
</dbReference>
<evidence type="ECO:0000313" key="9">
    <source>
        <dbReference type="Proteomes" id="UP001302329"/>
    </source>
</evidence>
<comment type="caution">
    <text evidence="6">Lacks conserved residue(s) required for the propagation of feature annotation.</text>
</comment>
<evidence type="ECO:0000256" key="1">
    <source>
        <dbReference type="ARBA" id="ARBA00004141"/>
    </source>
</evidence>
<dbReference type="RefSeq" id="WP_323355742.1">
    <property type="nucleotide sequence ID" value="NZ_JAYGHY010000006.1"/>
</dbReference>
<protein>
    <recommendedName>
        <fullName evidence="6">GDT1 family protein</fullName>
    </recommendedName>
</protein>
<comment type="caution">
    <text evidence="8">The sequence shown here is derived from an EMBL/GenBank/DDBJ whole genome shotgun (WGS) entry which is preliminary data.</text>
</comment>
<feature type="transmembrane region" description="Helical" evidence="6">
    <location>
        <begin position="61"/>
        <end position="86"/>
    </location>
</feature>
<feature type="transmembrane region" description="Helical" evidence="6">
    <location>
        <begin position="98"/>
        <end position="118"/>
    </location>
</feature>
<dbReference type="PANTHER" id="PTHR12608:SF1">
    <property type="entry name" value="TRANSMEMBRANE PROTEIN 165"/>
    <property type="match status" value="1"/>
</dbReference>
<comment type="subcellular location">
    <subcellularLocation>
        <location evidence="1 6">Membrane</location>
        <topology evidence="1 6">Multi-pass membrane protein</topology>
    </subcellularLocation>
</comment>
<dbReference type="Proteomes" id="UP001302329">
    <property type="component" value="Unassembled WGS sequence"/>
</dbReference>
<gene>
    <name evidence="8" type="ORF">VB739_03540</name>
</gene>
<dbReference type="Pfam" id="PF01169">
    <property type="entry name" value="GDT1"/>
    <property type="match status" value="1"/>
</dbReference>
<evidence type="ECO:0000256" key="5">
    <source>
        <dbReference type="ARBA" id="ARBA00023136"/>
    </source>
</evidence>
<evidence type="ECO:0000256" key="6">
    <source>
        <dbReference type="RuleBase" id="RU365102"/>
    </source>
</evidence>